<dbReference type="Pfam" id="PF00571">
    <property type="entry name" value="CBS"/>
    <property type="match status" value="1"/>
</dbReference>
<evidence type="ECO:0000256" key="5">
    <source>
        <dbReference type="ARBA" id="ARBA00022989"/>
    </source>
</evidence>
<evidence type="ECO:0000256" key="4">
    <source>
        <dbReference type="ARBA" id="ARBA00022737"/>
    </source>
</evidence>
<dbReference type="InterPro" id="IPR046342">
    <property type="entry name" value="CBS_dom_sf"/>
</dbReference>
<dbReference type="SUPFAM" id="SSF54631">
    <property type="entry name" value="CBS-domain pair"/>
    <property type="match status" value="1"/>
</dbReference>
<evidence type="ECO:0000256" key="3">
    <source>
        <dbReference type="ARBA" id="ARBA00022692"/>
    </source>
</evidence>
<dbReference type="AlphaFoldDB" id="A0A2A8CVE7"/>
<evidence type="ECO:0000313" key="10">
    <source>
        <dbReference type="Proteomes" id="UP000220102"/>
    </source>
</evidence>
<keyword evidence="2" id="KW-1003">Cell membrane</keyword>
<accession>A0A2A8CVE7</accession>
<protein>
    <recommendedName>
        <fullName evidence="8">CBS domain-containing protein</fullName>
    </recommendedName>
</protein>
<evidence type="ECO:0000256" key="2">
    <source>
        <dbReference type="ARBA" id="ARBA00022475"/>
    </source>
</evidence>
<dbReference type="GO" id="GO:0005886">
    <property type="term" value="C:plasma membrane"/>
    <property type="evidence" value="ECO:0007669"/>
    <property type="project" value="UniProtKB-SubCell"/>
</dbReference>
<dbReference type="InterPro" id="IPR000644">
    <property type="entry name" value="CBS_dom"/>
</dbReference>
<keyword evidence="5" id="KW-1133">Transmembrane helix</keyword>
<comment type="subcellular location">
    <subcellularLocation>
        <location evidence="1">Cell membrane</location>
        <topology evidence="1">Multi-pass membrane protein</topology>
    </subcellularLocation>
</comment>
<keyword evidence="3" id="KW-0812">Transmembrane</keyword>
<proteinExistence type="predicted"/>
<gene>
    <name evidence="9" type="ORF">CRI94_11925</name>
</gene>
<evidence type="ECO:0000313" key="9">
    <source>
        <dbReference type="EMBL" id="PEN12729.1"/>
    </source>
</evidence>
<keyword evidence="10" id="KW-1185">Reference proteome</keyword>
<dbReference type="PROSITE" id="PS51371">
    <property type="entry name" value="CBS"/>
    <property type="match status" value="1"/>
</dbReference>
<evidence type="ECO:0000259" key="8">
    <source>
        <dbReference type="PROSITE" id="PS51371"/>
    </source>
</evidence>
<name>A0A2A8CVE7_9BACT</name>
<dbReference type="Pfam" id="PF01595">
    <property type="entry name" value="CNNM"/>
    <property type="match status" value="1"/>
</dbReference>
<dbReference type="Gene3D" id="3.10.580.10">
    <property type="entry name" value="CBS-domain"/>
    <property type="match status" value="1"/>
</dbReference>
<dbReference type="PANTHER" id="PTHR43099:SF5">
    <property type="entry name" value="HLYC_CORC FAMILY TRANSPORTER"/>
    <property type="match status" value="1"/>
</dbReference>
<dbReference type="EMBL" id="PDEQ01000006">
    <property type="protein sequence ID" value="PEN12729.1"/>
    <property type="molecule type" value="Genomic_DNA"/>
</dbReference>
<reference evidence="9 10" key="1">
    <citation type="submission" date="2017-10" db="EMBL/GenBank/DDBJ databases">
        <title>Draft genome of Longibacter Salinarum.</title>
        <authorList>
            <person name="Goh K.M."/>
            <person name="Shamsir M.S."/>
            <person name="Lim S.W."/>
        </authorList>
    </citation>
    <scope>NUCLEOTIDE SEQUENCE [LARGE SCALE GENOMIC DNA]</scope>
    <source>
        <strain evidence="9 10">KCTC 52045</strain>
    </source>
</reference>
<dbReference type="InterPro" id="IPR044751">
    <property type="entry name" value="Ion_transp-like_CBS"/>
</dbReference>
<dbReference type="RefSeq" id="WP_098076042.1">
    <property type="nucleotide sequence ID" value="NZ_PDEQ01000006.1"/>
</dbReference>
<sequence length="374" mass="41324">MPAAELTIRLIAGVLLTLANAFFVATEFALTRVPQFDQDEFTGHAGLERAWSMTQQLEIYLTGCQLGITTTSILLGIVAEPAVTAILEPIVAVFNLGSETTSIVSVVVAVVIINLIHKIWGEQAPTYLGVEKPKLIAKYTSWLHYWWTTITYPFILFGDGLAKKTLGLFGVEISRSWTEAEQEVEGVDGDSTQVGSRTELKRKMAALMRSQDIPVDRRQEIMNTLTIGERPISEIMIPREDVVSLSTDKTLDENLTIAADNVHSRYPMIDGSFDNVIGTIYAASLLRDWNALRDGDVSLEDLAAEAVIVPATASISRLIDYLQERNQELALVEDDDKIVGLITITDAFESIAGEVKDPLDDEAQVDQWMQTHPE</sequence>
<feature type="domain" description="CBS" evidence="8">
    <location>
        <begin position="302"/>
        <end position="362"/>
    </location>
</feature>
<evidence type="ECO:0000256" key="1">
    <source>
        <dbReference type="ARBA" id="ARBA00004651"/>
    </source>
</evidence>
<organism evidence="9 10">
    <name type="scientific">Longibacter salinarum</name>
    <dbReference type="NCBI Taxonomy" id="1850348"/>
    <lineage>
        <taxon>Bacteria</taxon>
        <taxon>Pseudomonadati</taxon>
        <taxon>Rhodothermota</taxon>
        <taxon>Rhodothermia</taxon>
        <taxon>Rhodothermales</taxon>
        <taxon>Salisaetaceae</taxon>
        <taxon>Longibacter</taxon>
    </lineage>
</organism>
<dbReference type="Proteomes" id="UP000220102">
    <property type="component" value="Unassembled WGS sequence"/>
</dbReference>
<keyword evidence="6" id="KW-0472">Membrane</keyword>
<dbReference type="CDD" id="cd04590">
    <property type="entry name" value="CBS_pair_CorC_HlyC_assoc"/>
    <property type="match status" value="1"/>
</dbReference>
<evidence type="ECO:0000256" key="7">
    <source>
        <dbReference type="PROSITE-ProRule" id="PRU00703"/>
    </source>
</evidence>
<evidence type="ECO:0000256" key="6">
    <source>
        <dbReference type="ARBA" id="ARBA00023136"/>
    </source>
</evidence>
<dbReference type="PANTHER" id="PTHR43099">
    <property type="entry name" value="UPF0053 PROTEIN YRKA"/>
    <property type="match status" value="1"/>
</dbReference>
<keyword evidence="4" id="KW-0677">Repeat</keyword>
<dbReference type="InterPro" id="IPR002550">
    <property type="entry name" value="CNNM"/>
</dbReference>
<keyword evidence="7" id="KW-0129">CBS domain</keyword>
<comment type="caution">
    <text evidence="9">The sequence shown here is derived from an EMBL/GenBank/DDBJ whole genome shotgun (WGS) entry which is preliminary data.</text>
</comment>
<dbReference type="OrthoDB" id="9798188at2"/>
<dbReference type="InterPro" id="IPR051676">
    <property type="entry name" value="UPF0053_domain"/>
</dbReference>